<evidence type="ECO:0000313" key="3">
    <source>
        <dbReference type="Proteomes" id="UP000824221"/>
    </source>
</evidence>
<dbReference type="InterPro" id="IPR014509">
    <property type="entry name" value="YjdF-like"/>
</dbReference>
<dbReference type="AlphaFoldDB" id="A0A9D2GZZ3"/>
<reference evidence="2" key="1">
    <citation type="journal article" date="2021" name="PeerJ">
        <title>Extensive microbial diversity within the chicken gut microbiome revealed by metagenomics and culture.</title>
        <authorList>
            <person name="Gilroy R."/>
            <person name="Ravi A."/>
            <person name="Getino M."/>
            <person name="Pursley I."/>
            <person name="Horton D.L."/>
            <person name="Alikhan N.F."/>
            <person name="Baker D."/>
            <person name="Gharbi K."/>
            <person name="Hall N."/>
            <person name="Watson M."/>
            <person name="Adriaenssens E.M."/>
            <person name="Foster-Nyarko E."/>
            <person name="Jarju S."/>
            <person name="Secka A."/>
            <person name="Antonio M."/>
            <person name="Oren A."/>
            <person name="Chaudhuri R.R."/>
            <person name="La Ragione R."/>
            <person name="Hildebrand F."/>
            <person name="Pallen M.J."/>
        </authorList>
    </citation>
    <scope>NUCLEOTIDE SEQUENCE</scope>
    <source>
        <strain evidence="2">CHK156-179</strain>
    </source>
</reference>
<accession>A0A9D2GZZ3</accession>
<evidence type="ECO:0000313" key="2">
    <source>
        <dbReference type="EMBL" id="HJA02017.1"/>
    </source>
</evidence>
<protein>
    <recommendedName>
        <fullName evidence="4">DUF2238 domain-containing protein</fullName>
    </recommendedName>
</protein>
<dbReference type="Pfam" id="PF09997">
    <property type="entry name" value="DUF2238"/>
    <property type="match status" value="1"/>
</dbReference>
<keyword evidence="1" id="KW-0812">Transmembrane</keyword>
<proteinExistence type="predicted"/>
<reference evidence="2" key="2">
    <citation type="submission" date="2021-04" db="EMBL/GenBank/DDBJ databases">
        <authorList>
            <person name="Gilroy R."/>
        </authorList>
    </citation>
    <scope>NUCLEOTIDE SEQUENCE</scope>
    <source>
        <strain evidence="2">CHK156-179</strain>
    </source>
</reference>
<comment type="caution">
    <text evidence="2">The sequence shown here is derived from an EMBL/GenBank/DDBJ whole genome shotgun (WGS) entry which is preliminary data.</text>
</comment>
<keyword evidence="1" id="KW-0472">Membrane</keyword>
<evidence type="ECO:0008006" key="4">
    <source>
        <dbReference type="Google" id="ProtNLM"/>
    </source>
</evidence>
<feature type="transmembrane region" description="Helical" evidence="1">
    <location>
        <begin position="108"/>
        <end position="129"/>
    </location>
</feature>
<evidence type="ECO:0000256" key="1">
    <source>
        <dbReference type="SAM" id="Phobius"/>
    </source>
</evidence>
<feature type="transmembrane region" description="Helical" evidence="1">
    <location>
        <begin position="207"/>
        <end position="226"/>
    </location>
</feature>
<feature type="transmembrane region" description="Helical" evidence="1">
    <location>
        <begin position="50"/>
        <end position="70"/>
    </location>
</feature>
<keyword evidence="1" id="KW-1133">Transmembrane helix</keyword>
<dbReference type="Proteomes" id="UP000824221">
    <property type="component" value="Unassembled WGS sequence"/>
</dbReference>
<organism evidence="2 3">
    <name type="scientific">Candidatus Gallimonas gallistercoris</name>
    <dbReference type="NCBI Taxonomy" id="2838602"/>
    <lineage>
        <taxon>Bacteria</taxon>
        <taxon>Bacillati</taxon>
        <taxon>Bacillota</taxon>
        <taxon>Clostridia</taxon>
        <taxon>Candidatus Gallimonas</taxon>
    </lineage>
</organism>
<dbReference type="EMBL" id="DXAJ01000025">
    <property type="protein sequence ID" value="HJA02017.1"/>
    <property type="molecule type" value="Genomic_DNA"/>
</dbReference>
<feature type="transmembrane region" description="Helical" evidence="1">
    <location>
        <begin position="136"/>
        <end position="157"/>
    </location>
</feature>
<name>A0A9D2GZZ3_9FIRM</name>
<gene>
    <name evidence="2" type="ORF">H9797_01360</name>
</gene>
<sequence>MTHSASAQTRKRVLIVSFTVCALILIGGIAFTVCMYLDGGFARGELVRRLWYAVLCIAMIAAIFLVELLFRIRFPLALEVSLMAFAVAALCGGNLYGLYGYVPFWDKLLHTLSGPLFSIVGLSFATLLLKDMPEGVGKAVAVALFAFLFSLAVGYLWEVFEYSVDSLMPGGYNNQRWQNGVVGQLENGNWEVTEPRGSGLIDTMSDLICNFVGTLCFLVPVLVLFVKKPSRAELFALERRQKRTKKARPSPEERE</sequence>
<feature type="transmembrane region" description="Helical" evidence="1">
    <location>
        <begin position="82"/>
        <end position="102"/>
    </location>
</feature>
<feature type="transmembrane region" description="Helical" evidence="1">
    <location>
        <begin position="12"/>
        <end position="38"/>
    </location>
</feature>